<keyword evidence="7" id="KW-0378">Hydrolase</keyword>
<feature type="domain" description="Disintegrin" evidence="4">
    <location>
        <begin position="396"/>
        <end position="488"/>
    </location>
</feature>
<feature type="binding site" evidence="2">
    <location>
        <position position="329"/>
    </location>
    <ligand>
        <name>Zn(2+)</name>
        <dbReference type="ChEBI" id="CHEBI:29105"/>
        <note>catalytic</note>
    </ligand>
</feature>
<feature type="binding site" evidence="2">
    <location>
        <position position="333"/>
    </location>
    <ligand>
        <name>Zn(2+)</name>
        <dbReference type="ChEBI" id="CHEBI:29105"/>
        <note>catalytic</note>
    </ligand>
</feature>
<dbReference type="SUPFAM" id="SSF55486">
    <property type="entry name" value="Metalloproteases ('zincins'), catalytic domain"/>
    <property type="match status" value="1"/>
</dbReference>
<dbReference type="Pfam" id="PF01421">
    <property type="entry name" value="Reprolysin"/>
    <property type="match status" value="1"/>
</dbReference>
<dbReference type="SMART" id="SM00050">
    <property type="entry name" value="DISIN"/>
    <property type="match status" value="2"/>
</dbReference>
<keyword evidence="2" id="KW-0479">Metal-binding</keyword>
<evidence type="ECO:0000313" key="6">
    <source>
        <dbReference type="EMBL" id="CAI3999939.1"/>
    </source>
</evidence>
<feature type="chain" id="PRO_5043270957" evidence="3">
    <location>
        <begin position="17"/>
        <end position="1160"/>
    </location>
</feature>
<dbReference type="EMBL" id="CAMXCT030002702">
    <property type="protein sequence ID" value="CAL4787251.1"/>
    <property type="molecule type" value="Genomic_DNA"/>
</dbReference>
<dbReference type="EMBL" id="CAMXCT010002702">
    <property type="protein sequence ID" value="CAI3999939.1"/>
    <property type="molecule type" value="Genomic_DNA"/>
</dbReference>
<comment type="caution">
    <text evidence="6">The sequence shown here is derived from an EMBL/GenBank/DDBJ whole genome shotgun (WGS) entry which is preliminary data.</text>
</comment>
<proteinExistence type="predicted"/>
<dbReference type="Proteomes" id="UP001152797">
    <property type="component" value="Unassembled WGS sequence"/>
</dbReference>
<keyword evidence="1" id="KW-1015">Disulfide bond</keyword>
<feature type="domain" description="Disintegrin" evidence="4">
    <location>
        <begin position="605"/>
        <end position="686"/>
    </location>
</feature>
<keyword evidence="2" id="KW-0862">Zinc</keyword>
<dbReference type="PROSITE" id="PS50214">
    <property type="entry name" value="DISINTEGRIN_2"/>
    <property type="match status" value="2"/>
</dbReference>
<feature type="binding site" evidence="2">
    <location>
        <position position="339"/>
    </location>
    <ligand>
        <name>Zn(2+)</name>
        <dbReference type="ChEBI" id="CHEBI:29105"/>
        <note>catalytic</note>
    </ligand>
</feature>
<dbReference type="InterPro" id="IPR024079">
    <property type="entry name" value="MetalloPept_cat_dom_sf"/>
</dbReference>
<accession>A0A9P1CY94</accession>
<evidence type="ECO:0000256" key="2">
    <source>
        <dbReference type="PROSITE-ProRule" id="PRU00276"/>
    </source>
</evidence>
<dbReference type="FunFam" id="4.10.70.10:FF:000003">
    <property type="entry name" value="Disintegrin and metalloproteinase domain-containing protein 17"/>
    <property type="match status" value="1"/>
</dbReference>
<keyword evidence="3" id="KW-0732">Signal</keyword>
<keyword evidence="8" id="KW-1185">Reference proteome</keyword>
<dbReference type="OrthoDB" id="447238at2759"/>
<dbReference type="PANTHER" id="PTHR11905:SF159">
    <property type="entry name" value="ADAM METALLOPROTEASE"/>
    <property type="match status" value="1"/>
</dbReference>
<evidence type="ECO:0000256" key="1">
    <source>
        <dbReference type="ARBA" id="ARBA00023157"/>
    </source>
</evidence>
<evidence type="ECO:0000313" key="8">
    <source>
        <dbReference type="Proteomes" id="UP001152797"/>
    </source>
</evidence>
<dbReference type="EMBL" id="CAMXCT020002702">
    <property type="protein sequence ID" value="CAL1153314.1"/>
    <property type="molecule type" value="Genomic_DNA"/>
</dbReference>
<evidence type="ECO:0000313" key="7">
    <source>
        <dbReference type="EMBL" id="CAL4787251.1"/>
    </source>
</evidence>
<dbReference type="GO" id="GO:0006508">
    <property type="term" value="P:proteolysis"/>
    <property type="evidence" value="ECO:0007669"/>
    <property type="project" value="InterPro"/>
</dbReference>
<feature type="domain" description="Peptidase M12B" evidence="5">
    <location>
        <begin position="173"/>
        <end position="390"/>
    </location>
</feature>
<dbReference type="AlphaFoldDB" id="A0A9P1CY94"/>
<dbReference type="PROSITE" id="PS50215">
    <property type="entry name" value="ADAM_MEPRO"/>
    <property type="match status" value="1"/>
</dbReference>
<dbReference type="Gene3D" id="3.40.390.10">
    <property type="entry name" value="Collagenase (Catalytic Domain)"/>
    <property type="match status" value="1"/>
</dbReference>
<organism evidence="6">
    <name type="scientific">Cladocopium goreaui</name>
    <dbReference type="NCBI Taxonomy" id="2562237"/>
    <lineage>
        <taxon>Eukaryota</taxon>
        <taxon>Sar</taxon>
        <taxon>Alveolata</taxon>
        <taxon>Dinophyceae</taxon>
        <taxon>Suessiales</taxon>
        <taxon>Symbiodiniaceae</taxon>
        <taxon>Cladocopium</taxon>
    </lineage>
</organism>
<dbReference type="SUPFAM" id="SSF57552">
    <property type="entry name" value="Blood coagulation inhibitor (disintegrin)"/>
    <property type="match status" value="2"/>
</dbReference>
<dbReference type="InterPro" id="IPR001762">
    <property type="entry name" value="Disintegrin_dom"/>
</dbReference>
<evidence type="ECO:0000259" key="4">
    <source>
        <dbReference type="PROSITE" id="PS50214"/>
    </source>
</evidence>
<dbReference type="GO" id="GO:0046872">
    <property type="term" value="F:metal ion binding"/>
    <property type="evidence" value="ECO:0007669"/>
    <property type="project" value="UniProtKB-KW"/>
</dbReference>
<name>A0A9P1CY94_9DINO</name>
<comment type="caution">
    <text evidence="2">Lacks conserved residue(s) required for the propagation of feature annotation.</text>
</comment>
<feature type="signal peptide" evidence="3">
    <location>
        <begin position="1"/>
        <end position="16"/>
    </location>
</feature>
<keyword evidence="7" id="KW-0645">Protease</keyword>
<sequence>MRYVGLALALLRLALAERFLATVSWGDRRLAEGELQVTIRLSTETWRLRLRKNCGLVASGAHVLHGLEGTTLGPGPAEHCFYLGELEGATGATGATGALAHLTASISTCNGQLSGMLIQGNRTFLLEAEGQDYWLRDLDQSPLQLQHEVLRFATGRVVQGAETPTRRLAAATKYIEVLVVNDFERYTAFGGQAGLAQLATHTVSVLNTVTGIYRAAPTNGAVFPYTVQVVLVAQHTFVTSDPWTATMVGSEVAEDSLLEAFLTWSAAEMAAGKLPENDNRLLLSGRDFVASTVGYAPLSSMCDVSRSGSINMCGASNQAIADCAATVAHEMGHNFGMAHDSGSCPQSGYVMAAVSQGQAAEQFTSCSVADLSRFFQEVYAKNGECLGNKPSRVFGDPVCGNGFREDGEDCDCGSSDCSVIDPCCDGASCKFADASYHCSDAMSPCCSSCRNVTQEAQRGCRAAKSSCDRAELCPGGTAECPRDEYFYPGDTCTLTHNGKSYSGLCAMGSCHSMEYTCAVDVTRDFSGTWDLSDPCAGFNDDCQTVVCHDASFSSATECAQRFSVHGIHMPVPDGTPCWHPSEPSGQRTGMCFQGRCQRPESLAVVALCGNGGIDYGEECDCGKSADPCCDCSTCSLLNSSRCSALDACCDASTCSLKAAGVACRAATSSCDRPERCSGNSPLCPVDEGEPWGTPCMATDGTASTCYGKVCLPSLDEQCKDKTGGQKPVAQRNLTTGVAREFSEHGCTGPWCCSACNQLDGEYSVNGLRVLNPVMCTQCSWSEVSSTFTVNGVSKKIYLGAAVDGTKLADPSKICLRVEVISPSSSCGADEFLELSVGRCLPCDMSCSCCYGATAPDCACCRFGVRDGRGMCPMSLDSLHLQKHNRGDHGWAKDCVELGVHVDNVGNAWVAGRTSSSLDGHTNAGGADIFLMKFDVRGVHQWTRQREDTWDANALEADWVDDVGNAWVAGSAFGSLDGNTNAGRRDIFLMKFDAQGVHQWTRQRGGEGFDYAQALQVDNVGHAWVAGETSSSLNGNTNAGWSDMFLMKFDAQGVHQWTRQRGGKGSERAYALQADGVRLRFRIFSMQVDNVGHAWVAGETSSSLNGNTNAGWSDMFLMKFDAQGVHQWTRQRGGKGSEGAYALQADGVRLRFRIFSMEERL</sequence>
<evidence type="ECO:0000259" key="5">
    <source>
        <dbReference type="PROSITE" id="PS50215"/>
    </source>
</evidence>
<dbReference type="Pfam" id="PF00200">
    <property type="entry name" value="Disintegrin"/>
    <property type="match status" value="2"/>
</dbReference>
<protein>
    <submittedName>
        <fullName evidence="7">Zinc metalloproteinase-disintegrin-like HF3 (Snake venom metalloproteinase) (SVMP)</fullName>
    </submittedName>
</protein>
<dbReference type="PANTHER" id="PTHR11905">
    <property type="entry name" value="ADAM A DISINTEGRIN AND METALLOPROTEASE DOMAIN"/>
    <property type="match status" value="1"/>
</dbReference>
<dbReference type="Gene3D" id="4.10.70.10">
    <property type="entry name" value="Disintegrin domain"/>
    <property type="match status" value="2"/>
</dbReference>
<reference evidence="6" key="1">
    <citation type="submission" date="2022-10" db="EMBL/GenBank/DDBJ databases">
        <authorList>
            <person name="Chen Y."/>
            <person name="Dougan E. K."/>
            <person name="Chan C."/>
            <person name="Rhodes N."/>
            <person name="Thang M."/>
        </authorList>
    </citation>
    <scope>NUCLEOTIDE SEQUENCE</scope>
</reference>
<gene>
    <name evidence="6" type="ORF">C1SCF055_LOCUS26096</name>
</gene>
<dbReference type="GO" id="GO:0004222">
    <property type="term" value="F:metalloendopeptidase activity"/>
    <property type="evidence" value="ECO:0007669"/>
    <property type="project" value="InterPro"/>
</dbReference>
<dbReference type="InterPro" id="IPR036436">
    <property type="entry name" value="Disintegrin_dom_sf"/>
</dbReference>
<dbReference type="InterPro" id="IPR001590">
    <property type="entry name" value="Peptidase_M12B"/>
</dbReference>
<keyword evidence="7" id="KW-0482">Metalloprotease</keyword>
<evidence type="ECO:0000256" key="3">
    <source>
        <dbReference type="SAM" id="SignalP"/>
    </source>
</evidence>
<reference evidence="7 8" key="2">
    <citation type="submission" date="2024-05" db="EMBL/GenBank/DDBJ databases">
        <authorList>
            <person name="Chen Y."/>
            <person name="Shah S."/>
            <person name="Dougan E. K."/>
            <person name="Thang M."/>
            <person name="Chan C."/>
        </authorList>
    </citation>
    <scope>NUCLEOTIDE SEQUENCE [LARGE SCALE GENOMIC DNA]</scope>
</reference>
<feature type="active site" evidence="2">
    <location>
        <position position="330"/>
    </location>
</feature>